<evidence type="ECO:0000256" key="1">
    <source>
        <dbReference type="ARBA" id="ARBA00022679"/>
    </source>
</evidence>
<dbReference type="PIRSF" id="PIRSF007023">
    <property type="entry name" value="UDP-Galf_transf"/>
    <property type="match status" value="1"/>
</dbReference>
<dbReference type="InterPro" id="IPR058592">
    <property type="entry name" value="Gtf3_C"/>
</dbReference>
<feature type="domain" description="Glucosyltransferase 3-like C-terminal" evidence="4">
    <location>
        <begin position="173"/>
        <end position="338"/>
    </location>
</feature>
<keyword evidence="2" id="KW-0472">Membrane</keyword>
<gene>
    <name evidence="5" type="ORF">JF50_15675</name>
</gene>
<organism evidence="5 6">
    <name type="scientific">Pseudoalteromonas luteoviolacea</name>
    <dbReference type="NCBI Taxonomy" id="43657"/>
    <lineage>
        <taxon>Bacteria</taxon>
        <taxon>Pseudomonadati</taxon>
        <taxon>Pseudomonadota</taxon>
        <taxon>Gammaproteobacteria</taxon>
        <taxon>Alteromonadales</taxon>
        <taxon>Pseudoalteromonadaceae</taxon>
        <taxon>Pseudoalteromonas</taxon>
    </lineage>
</organism>
<dbReference type="Pfam" id="PF26334">
    <property type="entry name" value="Gtf3_N"/>
    <property type="match status" value="1"/>
</dbReference>
<keyword evidence="2" id="KW-1133">Transmembrane helix</keyword>
<keyword evidence="2" id="KW-0812">Transmembrane</keyword>
<dbReference type="RefSeq" id="WP_039610368.1">
    <property type="nucleotide sequence ID" value="NZ_JWIC01000007.1"/>
</dbReference>
<accession>A0A0C1Q5D7</accession>
<dbReference type="OrthoDB" id="9790931at2"/>
<protein>
    <recommendedName>
        <fullName evidence="7">Beta-1,6-galactofuranosyltransferase</fullName>
    </recommendedName>
</protein>
<keyword evidence="1" id="KW-0808">Transferase</keyword>
<feature type="domain" description="Glucosyltransferase 3-like N-terminal" evidence="3">
    <location>
        <begin position="4"/>
        <end position="142"/>
    </location>
</feature>
<evidence type="ECO:0000259" key="4">
    <source>
        <dbReference type="Pfam" id="PF26337"/>
    </source>
</evidence>
<evidence type="ECO:0000313" key="5">
    <source>
        <dbReference type="EMBL" id="KID55796.1"/>
    </source>
</evidence>
<evidence type="ECO:0000256" key="2">
    <source>
        <dbReference type="SAM" id="Phobius"/>
    </source>
</evidence>
<dbReference type="Gene3D" id="3.40.50.2000">
    <property type="entry name" value="Glycogen Phosphorylase B"/>
    <property type="match status" value="2"/>
</dbReference>
<dbReference type="AlphaFoldDB" id="A0A0C1Q5D7"/>
<evidence type="ECO:0000313" key="6">
    <source>
        <dbReference type="Proteomes" id="UP000031327"/>
    </source>
</evidence>
<proteinExistence type="predicted"/>
<dbReference type="InterPro" id="IPR058591">
    <property type="entry name" value="Gtf3_N"/>
</dbReference>
<evidence type="ECO:0000259" key="3">
    <source>
        <dbReference type="Pfam" id="PF26334"/>
    </source>
</evidence>
<dbReference type="Proteomes" id="UP000031327">
    <property type="component" value="Unassembled WGS sequence"/>
</dbReference>
<sequence>MSNKVYIARNYRSKFDAAGKAKMDCETILENNGWKNIGFKQTWISNSILGTLISALGVTWAILKLKPGSAVCLQYPFNKFYGYCLWGAKLKNSKVLTLVHDLKSLKGKYGHSDKEVALLKQSDQLIVHNDKMAAWFTEQNFQALITNIEAFDYLHTDSPNAKRTDTDYAKIRVVFAGNMGPFIYELDNLDRGNFKFDLYGVGYDKNKVKNVEDTVLDYKGCFPSNEVIDHIDGDFGLVWYGNTLDSCDGVTGKYLMYNNPHKLSLYLLCDMPIIIWDKAAMASFVEREGIGFSISSLRDIKHKLAELNPDQIEQMKRNVARVKADVQSGKYLERALNQFS</sequence>
<feature type="transmembrane region" description="Helical" evidence="2">
    <location>
        <begin position="43"/>
        <end position="63"/>
    </location>
</feature>
<evidence type="ECO:0008006" key="7">
    <source>
        <dbReference type="Google" id="ProtNLM"/>
    </source>
</evidence>
<dbReference type="Pfam" id="PF26337">
    <property type="entry name" value="Gtf3_C"/>
    <property type="match status" value="1"/>
</dbReference>
<reference evidence="5 6" key="1">
    <citation type="submission" date="2014-12" db="EMBL/GenBank/DDBJ databases">
        <title>Draft Genome Sequence of Pseudoalteromonas luteoviolacea HI1.</title>
        <authorList>
            <person name="Asahina A.Y."/>
            <person name="Hadfield M.G."/>
        </authorList>
    </citation>
    <scope>NUCLEOTIDE SEQUENCE [LARGE SCALE GENOMIC DNA]</scope>
    <source>
        <strain evidence="5 6">HI1</strain>
    </source>
</reference>
<name>A0A0C1Q5D7_9GAMM</name>
<dbReference type="EMBL" id="JWIC01000007">
    <property type="protein sequence ID" value="KID55796.1"/>
    <property type="molecule type" value="Genomic_DNA"/>
</dbReference>
<comment type="caution">
    <text evidence="5">The sequence shown here is derived from an EMBL/GenBank/DDBJ whole genome shotgun (WGS) entry which is preliminary data.</text>
</comment>